<accession>A0A841T5L2</accession>
<sequence length="71" mass="7407">MGFDQHSKLGDLLASEGAKEVLEKHLPGFATNPMTGMASGFTLSQLAAFPQANISSDVLEAIVSDLASLTE</sequence>
<dbReference type="AlphaFoldDB" id="A0A841T5L2"/>
<comment type="caution">
    <text evidence="1">The sequence shown here is derived from an EMBL/GenBank/DDBJ whole genome shotgun (WGS) entry which is preliminary data.</text>
</comment>
<organism evidence="1 2">
    <name type="scientific">Cohnella thailandensis</name>
    <dbReference type="NCBI Taxonomy" id="557557"/>
    <lineage>
        <taxon>Bacteria</taxon>
        <taxon>Bacillati</taxon>
        <taxon>Bacillota</taxon>
        <taxon>Bacilli</taxon>
        <taxon>Bacillales</taxon>
        <taxon>Paenibacillaceae</taxon>
        <taxon>Cohnella</taxon>
    </lineage>
</organism>
<gene>
    <name evidence="1" type="ORF">H7B67_23775</name>
</gene>
<keyword evidence="2" id="KW-1185">Reference proteome</keyword>
<evidence type="ECO:0000313" key="1">
    <source>
        <dbReference type="EMBL" id="MBB6637157.1"/>
    </source>
</evidence>
<dbReference type="RefSeq" id="WP_185122370.1">
    <property type="nucleotide sequence ID" value="NZ_JACJVQ010000020.1"/>
</dbReference>
<reference evidence="1 2" key="1">
    <citation type="submission" date="2020-08" db="EMBL/GenBank/DDBJ databases">
        <title>Cohnella phylogeny.</title>
        <authorList>
            <person name="Dunlap C."/>
        </authorList>
    </citation>
    <scope>NUCLEOTIDE SEQUENCE [LARGE SCALE GENOMIC DNA]</scope>
    <source>
        <strain evidence="1 2">DSM 25241</strain>
    </source>
</reference>
<evidence type="ECO:0000313" key="2">
    <source>
        <dbReference type="Proteomes" id="UP000535838"/>
    </source>
</evidence>
<protein>
    <submittedName>
        <fullName evidence="1">Uncharacterized protein</fullName>
    </submittedName>
</protein>
<dbReference type="Proteomes" id="UP000535838">
    <property type="component" value="Unassembled WGS sequence"/>
</dbReference>
<proteinExistence type="predicted"/>
<name>A0A841T5L2_9BACL</name>
<dbReference type="EMBL" id="JACJVQ010000020">
    <property type="protein sequence ID" value="MBB6637157.1"/>
    <property type="molecule type" value="Genomic_DNA"/>
</dbReference>